<dbReference type="EMBL" id="JAMYXC010000049">
    <property type="protein sequence ID" value="MCP1167677.1"/>
    <property type="molecule type" value="Genomic_DNA"/>
</dbReference>
<evidence type="ECO:0000313" key="1">
    <source>
        <dbReference type="EMBL" id="MCP1167677.1"/>
    </source>
</evidence>
<proteinExistence type="predicted"/>
<dbReference type="AlphaFoldDB" id="A0A9X2FMI6"/>
<keyword evidence="2" id="KW-1185">Reference proteome</keyword>
<evidence type="ECO:0008006" key="3">
    <source>
        <dbReference type="Google" id="ProtNLM"/>
    </source>
</evidence>
<name>A0A9X2FMI6_9RHOB</name>
<gene>
    <name evidence="1" type="ORF">NHG85_03880</name>
</gene>
<evidence type="ECO:0000313" key="2">
    <source>
        <dbReference type="Proteomes" id="UP001139477"/>
    </source>
</evidence>
<comment type="caution">
    <text evidence="1">The sequence shown here is derived from an EMBL/GenBank/DDBJ whole genome shotgun (WGS) entry which is preliminary data.</text>
</comment>
<sequence length="383" mass="43075">MPLSSLERLRDVLSDAAPQQCGPLVRVISEMKREKRLRDKPKVSKGTRSIARTLSVPPHDLPQDWRTTLSEMHRRRTDIDTGMIDLGDTSPPASSQIKDIQYVLRCIAKVCRDENREPALDTGSVRLWIERQEGRGQAETGLSMQLRKIVEFLSYREENKCLRKRLTKQASRYARIGRLKRKRKHTWLLNNPTDIGKVWTLAEKLLAKSRAHKAGTSRRYLLALHAAALALAVAAPLRISDLWRLRIGHEITRDATGWSMALVTQKTNGDYERSELWPELSEFLDELLVLEAPGGNLWRGYDARLGSPLFSRDGGKTALTAEWISDAGMSMSAPASTSCAPCGINWLSTARPIGPRWLSPSAAREAAGGRLRNIMRKIDELVL</sequence>
<dbReference type="Proteomes" id="UP001139477">
    <property type="component" value="Unassembled WGS sequence"/>
</dbReference>
<protein>
    <recommendedName>
        <fullName evidence="3">Phage integrase family protein</fullName>
    </recommendedName>
</protein>
<organism evidence="1 2">
    <name type="scientific">Limimaricola litoreus</name>
    <dbReference type="NCBI Taxonomy" id="2955316"/>
    <lineage>
        <taxon>Bacteria</taxon>
        <taxon>Pseudomonadati</taxon>
        <taxon>Pseudomonadota</taxon>
        <taxon>Alphaproteobacteria</taxon>
        <taxon>Rhodobacterales</taxon>
        <taxon>Paracoccaceae</taxon>
        <taxon>Limimaricola</taxon>
    </lineage>
</organism>
<reference evidence="1" key="1">
    <citation type="submission" date="2022-06" db="EMBL/GenBank/DDBJ databases">
        <title>Limimaricola sediminis sp. nov., isolated from an intertidal sediment.</title>
        <authorList>
            <person name="Shao X."/>
        </authorList>
    </citation>
    <scope>NUCLEOTIDE SEQUENCE</scope>
    <source>
        <strain evidence="1">ASW11-118</strain>
    </source>
</reference>
<accession>A0A9X2FMI6</accession>